<gene>
    <name evidence="2" type="ORF">NBH00_24190</name>
</gene>
<feature type="domain" description="MOSC" evidence="1">
    <location>
        <begin position="98"/>
        <end position="242"/>
    </location>
</feature>
<name>A0ABY5DUU3_9ACTN</name>
<dbReference type="Proteomes" id="UP001056035">
    <property type="component" value="Chromosome"/>
</dbReference>
<reference evidence="2 3" key="1">
    <citation type="submission" date="2022-06" db="EMBL/GenBank/DDBJ databases">
        <title>Paraconexibacter antarcticus.</title>
        <authorList>
            <person name="Kim C.S."/>
        </authorList>
    </citation>
    <scope>NUCLEOTIDE SEQUENCE [LARGE SCALE GENOMIC DNA]</scope>
    <source>
        <strain evidence="2 3">02-257</strain>
    </source>
</reference>
<evidence type="ECO:0000259" key="1">
    <source>
        <dbReference type="PROSITE" id="PS51340"/>
    </source>
</evidence>
<organism evidence="2 3">
    <name type="scientific">Paraconexibacter antarcticus</name>
    <dbReference type="NCBI Taxonomy" id="2949664"/>
    <lineage>
        <taxon>Bacteria</taxon>
        <taxon>Bacillati</taxon>
        <taxon>Actinomycetota</taxon>
        <taxon>Thermoleophilia</taxon>
        <taxon>Solirubrobacterales</taxon>
        <taxon>Paraconexibacteraceae</taxon>
        <taxon>Paraconexibacter</taxon>
    </lineage>
</organism>
<dbReference type="EMBL" id="CP098502">
    <property type="protein sequence ID" value="UTI64425.1"/>
    <property type="molecule type" value="Genomic_DNA"/>
</dbReference>
<evidence type="ECO:0000313" key="2">
    <source>
        <dbReference type="EMBL" id="UTI64425.1"/>
    </source>
</evidence>
<dbReference type="InterPro" id="IPR011037">
    <property type="entry name" value="Pyrv_Knase-like_insert_dom_sf"/>
</dbReference>
<keyword evidence="3" id="KW-1185">Reference proteome</keyword>
<dbReference type="PROSITE" id="PS51340">
    <property type="entry name" value="MOSC"/>
    <property type="match status" value="1"/>
</dbReference>
<dbReference type="RefSeq" id="WP_254571127.1">
    <property type="nucleotide sequence ID" value="NZ_CP098502.1"/>
</dbReference>
<sequence length="242" mass="26213">MPLATGTVTELHRWPVKSLAGEPVDTAQVDGRGIAGDRTHALFDTFKDAPRRLTVRQVPRLLAWRASYAGADPAPDAPPLPAVTAPDGRTYGWEDAHLPAAFAADLGRDVVLRRDLAGQQDLERSVLITTRATFEALAAELGSGGLDLRRMRTNVHADLDAPAFAEEAWEGAHVSIGEAEFVLLHPCVRCVIPTRDPDTGMKDPRILRHLTREHGGLFGINARYVGPAAGARIRRGDPIVFT</sequence>
<dbReference type="SUPFAM" id="SSF50800">
    <property type="entry name" value="PK beta-barrel domain-like"/>
    <property type="match status" value="1"/>
</dbReference>
<proteinExistence type="predicted"/>
<protein>
    <submittedName>
        <fullName evidence="2">MOSC domain-containing protein</fullName>
    </submittedName>
</protein>
<dbReference type="InterPro" id="IPR005303">
    <property type="entry name" value="MOCOS_middle"/>
</dbReference>
<accession>A0ABY5DUU3</accession>
<evidence type="ECO:0000313" key="3">
    <source>
        <dbReference type="Proteomes" id="UP001056035"/>
    </source>
</evidence>
<dbReference type="InterPro" id="IPR005302">
    <property type="entry name" value="MoCF_Sase_C"/>
</dbReference>
<dbReference type="Pfam" id="PF03473">
    <property type="entry name" value="MOSC"/>
    <property type="match status" value="1"/>
</dbReference>
<dbReference type="Pfam" id="PF03476">
    <property type="entry name" value="MOSC_N"/>
    <property type="match status" value="1"/>
</dbReference>